<reference evidence="2 3" key="1">
    <citation type="submission" date="2019-03" db="EMBL/GenBank/DDBJ databases">
        <title>Draft genome sequences of novel Actinobacteria.</title>
        <authorList>
            <person name="Sahin N."/>
            <person name="Ay H."/>
            <person name="Saygin H."/>
        </authorList>
    </citation>
    <scope>NUCLEOTIDE SEQUENCE [LARGE SCALE GENOMIC DNA]</scope>
    <source>
        <strain evidence="2 3">7K502</strain>
    </source>
</reference>
<dbReference type="Proteomes" id="UP000294947">
    <property type="component" value="Unassembled WGS sequence"/>
</dbReference>
<evidence type="ECO:0000259" key="1">
    <source>
        <dbReference type="Pfam" id="PF08241"/>
    </source>
</evidence>
<dbReference type="InterPro" id="IPR013216">
    <property type="entry name" value="Methyltransf_11"/>
</dbReference>
<comment type="caution">
    <text evidence="2">The sequence shown here is derived from an EMBL/GenBank/DDBJ whole genome shotgun (WGS) entry which is preliminary data.</text>
</comment>
<dbReference type="InterPro" id="IPR029063">
    <property type="entry name" value="SAM-dependent_MTases_sf"/>
</dbReference>
<dbReference type="EMBL" id="SMKW01000037">
    <property type="protein sequence ID" value="TDD43807.1"/>
    <property type="molecule type" value="Genomic_DNA"/>
</dbReference>
<dbReference type="PANTHER" id="PTHR42912">
    <property type="entry name" value="METHYLTRANSFERASE"/>
    <property type="match status" value="1"/>
</dbReference>
<evidence type="ECO:0000313" key="3">
    <source>
        <dbReference type="Proteomes" id="UP000294947"/>
    </source>
</evidence>
<dbReference type="Pfam" id="PF08241">
    <property type="entry name" value="Methyltransf_11"/>
    <property type="match status" value="1"/>
</dbReference>
<keyword evidence="3" id="KW-1185">Reference proteome</keyword>
<dbReference type="GO" id="GO:0032259">
    <property type="term" value="P:methylation"/>
    <property type="evidence" value="ECO:0007669"/>
    <property type="project" value="UniProtKB-KW"/>
</dbReference>
<evidence type="ECO:0000313" key="2">
    <source>
        <dbReference type="EMBL" id="TDD43807.1"/>
    </source>
</evidence>
<dbReference type="AlphaFoldDB" id="A0A4V6PDR8"/>
<organism evidence="2 3">
    <name type="scientific">Saccharopolyspora elongata</name>
    <dbReference type="NCBI Taxonomy" id="2530387"/>
    <lineage>
        <taxon>Bacteria</taxon>
        <taxon>Bacillati</taxon>
        <taxon>Actinomycetota</taxon>
        <taxon>Actinomycetes</taxon>
        <taxon>Pseudonocardiales</taxon>
        <taxon>Pseudonocardiaceae</taxon>
        <taxon>Saccharopolyspora</taxon>
    </lineage>
</organism>
<sequence length="222" mass="23910">MQMQEITTKAGYDRWASTYERTPNPVVSLDSRHSVGLLAPKPGERILDAGCGTGRNLGAMLAAGAEPQGVDFSAGMLDVARHSHPGVPLFEGDLQEALPFADAEFDAVLCALLGEHLEEPARAVAEFHRVLRPGGRLVFSVFHPEMAATGMSAQFEDAGEVFKMVAYPYTVDDYAGWVSGSGFADLQRHELSGDEQMVDEVPWASWLVGRPLVLVLTAAKPA</sequence>
<dbReference type="Gene3D" id="3.40.50.150">
    <property type="entry name" value="Vaccinia Virus protein VP39"/>
    <property type="match status" value="1"/>
</dbReference>
<proteinExistence type="predicted"/>
<keyword evidence="2" id="KW-0808">Transferase</keyword>
<dbReference type="CDD" id="cd02440">
    <property type="entry name" value="AdoMet_MTases"/>
    <property type="match status" value="1"/>
</dbReference>
<name>A0A4V6PDR8_9PSEU</name>
<dbReference type="InterPro" id="IPR050508">
    <property type="entry name" value="Methyltransf_Superfamily"/>
</dbReference>
<gene>
    <name evidence="2" type="ORF">E1288_25865</name>
</gene>
<dbReference type="SUPFAM" id="SSF53335">
    <property type="entry name" value="S-adenosyl-L-methionine-dependent methyltransferases"/>
    <property type="match status" value="1"/>
</dbReference>
<accession>A0A4V6PDR8</accession>
<dbReference type="GO" id="GO:0008757">
    <property type="term" value="F:S-adenosylmethionine-dependent methyltransferase activity"/>
    <property type="evidence" value="ECO:0007669"/>
    <property type="project" value="InterPro"/>
</dbReference>
<feature type="domain" description="Methyltransferase type 11" evidence="1">
    <location>
        <begin position="47"/>
        <end position="139"/>
    </location>
</feature>
<protein>
    <submittedName>
        <fullName evidence="2">Class I SAM-dependent methyltransferase</fullName>
    </submittedName>
</protein>
<keyword evidence="2" id="KW-0489">Methyltransferase</keyword>
<dbReference type="OrthoDB" id="9805171at2"/>